<feature type="domain" description="LysM" evidence="1">
    <location>
        <begin position="170"/>
        <end position="215"/>
    </location>
</feature>
<dbReference type="AlphaFoldDB" id="A0A024B3W1"/>
<dbReference type="RefSeq" id="WP_031856298.1">
    <property type="nucleotide sequence ID" value="NZ_CP020035.1"/>
</dbReference>
<dbReference type="EMBL" id="KJ468740">
    <property type="protein sequence ID" value="AHZ10916.1"/>
    <property type="molecule type" value="Genomic_DNA"/>
</dbReference>
<accession>A0A024B3W1</accession>
<name>A0A024B3W1_VIBPH</name>
<sequence>MRLHIILIFFLLLEPINTLASEGISLGLNAGSDFNDMDYIGLDVGYKNDAILFSLGFNKNTRNEVDFVSGIYYDLYRNSEFSLYFGSGLEDKNAFLSYGINYKLSENIDFGLGMRTVFESRNENSQEGFLNTRFYFNQQKTEKVIEENIDSVKEVSSLDRVFYEDKRQSISYTVRKGDWLLKIAKMFDVDLKEIIILNRDIINQDLIYPGQIILISK</sequence>
<reference evidence="2" key="1">
    <citation type="submission" date="2014-02" db="EMBL/GenBank/DDBJ databases">
        <title>Insectcidical toxin genes in the bacterium Vibrio parahaemolyticus isolated from acute hepatopancreatic necrosis disease-affected shrimp.</title>
        <authorList>
            <person name="Tang K.F.J."/>
            <person name="Lightner D.V."/>
        </authorList>
    </citation>
    <scope>NUCLEOTIDE SEQUENCE</scope>
    <source>
        <strain evidence="2">A3</strain>
    </source>
</reference>
<dbReference type="PROSITE" id="PS51782">
    <property type="entry name" value="LYSM"/>
    <property type="match status" value="1"/>
</dbReference>
<dbReference type="PATRIC" id="fig|670.381.peg.4995"/>
<protein>
    <submittedName>
        <fullName evidence="2">Peptidoglycan-binding protein LysM</fullName>
    </submittedName>
</protein>
<dbReference type="SMART" id="SM00257">
    <property type="entry name" value="LysM"/>
    <property type="match status" value="1"/>
</dbReference>
<organism evidence="2">
    <name type="scientific">Vibrio parahaemolyticus</name>
    <dbReference type="NCBI Taxonomy" id="670"/>
    <lineage>
        <taxon>Bacteria</taxon>
        <taxon>Pseudomonadati</taxon>
        <taxon>Pseudomonadota</taxon>
        <taxon>Gammaproteobacteria</taxon>
        <taxon>Vibrionales</taxon>
        <taxon>Vibrionaceae</taxon>
        <taxon>Vibrio</taxon>
    </lineage>
</organism>
<evidence type="ECO:0000313" key="2">
    <source>
        <dbReference type="EMBL" id="AHZ10916.1"/>
    </source>
</evidence>
<evidence type="ECO:0000259" key="1">
    <source>
        <dbReference type="PROSITE" id="PS51782"/>
    </source>
</evidence>
<gene>
    <name evidence="2" type="ORF">tc_PAI_014</name>
</gene>
<dbReference type="InterPro" id="IPR036779">
    <property type="entry name" value="LysM_dom_sf"/>
</dbReference>
<dbReference type="Pfam" id="PF01476">
    <property type="entry name" value="LysM"/>
    <property type="match status" value="1"/>
</dbReference>
<dbReference type="InterPro" id="IPR018392">
    <property type="entry name" value="LysM"/>
</dbReference>
<proteinExistence type="predicted"/>
<dbReference type="CDD" id="cd00118">
    <property type="entry name" value="LysM"/>
    <property type="match status" value="1"/>
</dbReference>
<dbReference type="SUPFAM" id="SSF54106">
    <property type="entry name" value="LysM domain"/>
    <property type="match status" value="1"/>
</dbReference>
<dbReference type="Gene3D" id="3.10.350.10">
    <property type="entry name" value="LysM domain"/>
    <property type="match status" value="1"/>
</dbReference>